<dbReference type="PANTHER" id="PTHR39611:SF1">
    <property type="entry name" value="HYDROXYPROLINE-RICH GLYCOPROTEIN DZ-HRGP"/>
    <property type="match status" value="1"/>
</dbReference>
<reference evidence="3 4" key="1">
    <citation type="journal article" date="2025" name="Microbiol. Resour. Announc.">
        <title>Draft genome sequences for Neonectria magnoliae and Neonectria punicea, canker pathogens of Liriodendron tulipifera and Acer saccharum in West Virginia.</title>
        <authorList>
            <person name="Petronek H.M."/>
            <person name="Kasson M.T."/>
            <person name="Metheny A.M."/>
            <person name="Stauder C.M."/>
            <person name="Lovett B."/>
            <person name="Lynch S.C."/>
            <person name="Garnas J.R."/>
            <person name="Kasson L.R."/>
            <person name="Stajich J.E."/>
        </authorList>
    </citation>
    <scope>NUCLEOTIDE SEQUENCE [LARGE SCALE GENOMIC DNA]</scope>
    <source>
        <strain evidence="3 4">NRRL 64653</strain>
    </source>
</reference>
<gene>
    <name evidence="3" type="ORF">QQX98_000535</name>
</gene>
<name>A0ABR1HTH7_9HYPO</name>
<feature type="compositionally biased region" description="Polar residues" evidence="1">
    <location>
        <begin position="97"/>
        <end position="125"/>
    </location>
</feature>
<feature type="compositionally biased region" description="Polar residues" evidence="1">
    <location>
        <begin position="554"/>
        <end position="563"/>
    </location>
</feature>
<organism evidence="3 4">
    <name type="scientific">Neonectria punicea</name>
    <dbReference type="NCBI Taxonomy" id="979145"/>
    <lineage>
        <taxon>Eukaryota</taxon>
        <taxon>Fungi</taxon>
        <taxon>Dikarya</taxon>
        <taxon>Ascomycota</taxon>
        <taxon>Pezizomycotina</taxon>
        <taxon>Sordariomycetes</taxon>
        <taxon>Hypocreomycetidae</taxon>
        <taxon>Hypocreales</taxon>
        <taxon>Nectriaceae</taxon>
        <taxon>Neonectria</taxon>
    </lineage>
</organism>
<evidence type="ECO:0000256" key="1">
    <source>
        <dbReference type="SAM" id="MobiDB-lite"/>
    </source>
</evidence>
<dbReference type="PANTHER" id="PTHR39611">
    <property type="entry name" value="HYDROXYPROLINE-RICH GLYCOPROTEIN DZ-HRGP-RELATED"/>
    <property type="match status" value="1"/>
</dbReference>
<evidence type="ECO:0000313" key="4">
    <source>
        <dbReference type="Proteomes" id="UP001498476"/>
    </source>
</evidence>
<feature type="compositionally biased region" description="Low complexity" evidence="1">
    <location>
        <begin position="157"/>
        <end position="190"/>
    </location>
</feature>
<dbReference type="Pfam" id="PF24355">
    <property type="entry name" value="DUF7514"/>
    <property type="match status" value="1"/>
</dbReference>
<protein>
    <recommendedName>
        <fullName evidence="2">DUF7514 domain-containing protein</fullName>
    </recommendedName>
</protein>
<feature type="compositionally biased region" description="Polar residues" evidence="1">
    <location>
        <begin position="37"/>
        <end position="62"/>
    </location>
</feature>
<feature type="region of interest" description="Disordered" evidence="1">
    <location>
        <begin position="425"/>
        <end position="601"/>
    </location>
</feature>
<feature type="region of interest" description="Disordered" evidence="1">
    <location>
        <begin position="1"/>
        <end position="64"/>
    </location>
</feature>
<proteinExistence type="predicted"/>
<dbReference type="Proteomes" id="UP001498476">
    <property type="component" value="Unassembled WGS sequence"/>
</dbReference>
<evidence type="ECO:0000259" key="2">
    <source>
        <dbReference type="Pfam" id="PF24355"/>
    </source>
</evidence>
<keyword evidence="4" id="KW-1185">Reference proteome</keyword>
<evidence type="ECO:0000313" key="3">
    <source>
        <dbReference type="EMBL" id="KAK7424267.1"/>
    </source>
</evidence>
<comment type="caution">
    <text evidence="3">The sequence shown here is derived from an EMBL/GenBank/DDBJ whole genome shotgun (WGS) entry which is preliminary data.</text>
</comment>
<feature type="domain" description="DUF7514" evidence="2">
    <location>
        <begin position="246"/>
        <end position="408"/>
    </location>
</feature>
<feature type="compositionally biased region" description="Basic and acidic residues" evidence="1">
    <location>
        <begin position="451"/>
        <end position="463"/>
    </location>
</feature>
<dbReference type="EMBL" id="JAZAVJ010000005">
    <property type="protein sequence ID" value="KAK7424267.1"/>
    <property type="molecule type" value="Genomic_DNA"/>
</dbReference>
<feature type="compositionally biased region" description="Low complexity" evidence="1">
    <location>
        <begin position="485"/>
        <end position="503"/>
    </location>
</feature>
<sequence>MDMQHASGERSPWSHEAVGDVADKAPGAGPFERDGSVSGTSDGQGSATSKNRMSSSSDVSKQQVEELVKRLTIDEKSRWFDEIFAKVKTELVEGSQMPASDTVNTPSTEGAPSPRSMSVGLSTGAQRGAYQATVEDDMDESLDTSNRAHDSTRGSMSNNESVGSAASSVVSESLSSRVSSSRRPSALASGESPQKSRPTVRFSEKGPVVLNGRPVSLQPRQEVVVPRIETDVHDVGMSAVDVKWGGLFDEKGEPTVRLGQFIRGIANYLIAEYSPTNSLVITPDKLHAFYSRYKLESESIPFQHMFESRPRKDFASLEWLYQDLHCAYHLVQSRPNSTPRVPALTPAGFEEWMVRQIQAFPDQEAERLNYIVAELPISADGPFQDGKAERLPKQLSRHLLPATPRREVYDGVMVAVHSWIKSDYRNEEASSRHHHKSRDSHSKSGDSYSKPSDRGSSRRDPRFLARANSENAVRRTDPSPPPGKSRSPTSSNRYRSSVSSLNSAPGPDDYGLSSPRVTTASGERRNREQEYRYYHGRAPAGDATPRSFGGGSSRGQNLVIQTQPREDGGPTYDEYVRTSPRASRTGEDGGSYRLGHSGGAG</sequence>
<accession>A0ABR1HTH7</accession>
<feature type="compositionally biased region" description="Basic and acidic residues" evidence="1">
    <location>
        <begin position="522"/>
        <end position="533"/>
    </location>
</feature>
<dbReference type="InterPro" id="IPR055936">
    <property type="entry name" value="DUF7514"/>
</dbReference>
<feature type="region of interest" description="Disordered" evidence="1">
    <location>
        <begin position="90"/>
        <end position="206"/>
    </location>
</feature>